<comment type="similarity">
    <text evidence="2 8">Belongs to the Casparian strip membrane proteins (CASP) family.</text>
</comment>
<comment type="caution">
    <text evidence="8">Lacks conserved residue(s) required for the propagation of feature annotation.</text>
</comment>
<proteinExistence type="inferred from homology"/>
<dbReference type="AlphaFoldDB" id="A0AAW0JWT9"/>
<evidence type="ECO:0000256" key="6">
    <source>
        <dbReference type="ARBA" id="ARBA00022989"/>
    </source>
</evidence>
<evidence type="ECO:0000256" key="8">
    <source>
        <dbReference type="RuleBase" id="RU361233"/>
    </source>
</evidence>
<sequence>MAPPTSSASRIVTLLLKVFNFVLLLISLIVLTTNTATAYTEVLTFKVRFNDIYAYRYMLATNVIGFAYTLLQIAFSIFHIIMGNHLISGDGGALLDFYGDKVISYLLATGAAAGFGVTVDLKETFGLFIDRSFYEKAYASASLLLLAFVCTAILSVISSMADPTSSASQIAILSLKVFTTALLLISLIDLATDTSTAYYGFLILQVQFDNVNSYRYMLFTNVIGFAYILMQITFSVCHIIMGKRLISGNGSVLLDFYGDKANLDLFGFYVGESFYAMAYALASLLLLAFVCTAILSIISSYELLKKNL</sequence>
<evidence type="ECO:0000259" key="9">
    <source>
        <dbReference type="Pfam" id="PF04535"/>
    </source>
</evidence>
<dbReference type="NCBIfam" id="TIGR01569">
    <property type="entry name" value="A_tha_TIGR01569"/>
    <property type="match status" value="1"/>
</dbReference>
<dbReference type="InterPro" id="IPR006459">
    <property type="entry name" value="CASP/CASPL"/>
</dbReference>
<keyword evidence="6 8" id="KW-1133">Transmembrane helix</keyword>
<keyword evidence="5 8" id="KW-0812">Transmembrane</keyword>
<dbReference type="GO" id="GO:0005886">
    <property type="term" value="C:plasma membrane"/>
    <property type="evidence" value="ECO:0007669"/>
    <property type="project" value="UniProtKB-SubCell"/>
</dbReference>
<keyword evidence="4 8" id="KW-1003">Cell membrane</keyword>
<dbReference type="Proteomes" id="UP000237347">
    <property type="component" value="Unassembled WGS sequence"/>
</dbReference>
<feature type="transmembrane region" description="Helical" evidence="8">
    <location>
        <begin position="274"/>
        <end position="298"/>
    </location>
</feature>
<feature type="transmembrane region" description="Helical" evidence="8">
    <location>
        <begin position="102"/>
        <end position="121"/>
    </location>
</feature>
<accession>A0AAW0JWT9</accession>
<name>A0AAW0JWT9_QUESU</name>
<organism evidence="10 11">
    <name type="scientific">Quercus suber</name>
    <name type="common">Cork oak</name>
    <dbReference type="NCBI Taxonomy" id="58331"/>
    <lineage>
        <taxon>Eukaryota</taxon>
        <taxon>Viridiplantae</taxon>
        <taxon>Streptophyta</taxon>
        <taxon>Embryophyta</taxon>
        <taxon>Tracheophyta</taxon>
        <taxon>Spermatophyta</taxon>
        <taxon>Magnoliopsida</taxon>
        <taxon>eudicotyledons</taxon>
        <taxon>Gunneridae</taxon>
        <taxon>Pentapetalae</taxon>
        <taxon>rosids</taxon>
        <taxon>fabids</taxon>
        <taxon>Fagales</taxon>
        <taxon>Fagaceae</taxon>
        <taxon>Quercus</taxon>
    </lineage>
</organism>
<feature type="domain" description="Casparian strip membrane protein" evidence="9">
    <location>
        <begin position="167"/>
        <end position="261"/>
    </location>
</feature>
<dbReference type="Pfam" id="PF04535">
    <property type="entry name" value="CASP_dom"/>
    <property type="match status" value="2"/>
</dbReference>
<feature type="non-terminal residue" evidence="10">
    <location>
        <position position="308"/>
    </location>
</feature>
<reference evidence="10 11" key="1">
    <citation type="journal article" date="2018" name="Sci. Data">
        <title>The draft genome sequence of cork oak.</title>
        <authorList>
            <person name="Ramos A.M."/>
            <person name="Usie A."/>
            <person name="Barbosa P."/>
            <person name="Barros P.M."/>
            <person name="Capote T."/>
            <person name="Chaves I."/>
            <person name="Simoes F."/>
            <person name="Abreu I."/>
            <person name="Carrasquinho I."/>
            <person name="Faro C."/>
            <person name="Guimaraes J.B."/>
            <person name="Mendonca D."/>
            <person name="Nobrega F."/>
            <person name="Rodrigues L."/>
            <person name="Saibo N.J.M."/>
            <person name="Varela M.C."/>
            <person name="Egas C."/>
            <person name="Matos J."/>
            <person name="Miguel C.M."/>
            <person name="Oliveira M.M."/>
            <person name="Ricardo C.P."/>
            <person name="Goncalves S."/>
        </authorList>
    </citation>
    <scope>NUCLEOTIDE SEQUENCE [LARGE SCALE GENOMIC DNA]</scope>
    <source>
        <strain evidence="11">cv. HL8</strain>
    </source>
</reference>
<evidence type="ECO:0000256" key="7">
    <source>
        <dbReference type="ARBA" id="ARBA00023136"/>
    </source>
</evidence>
<dbReference type="PANTHER" id="PTHR33573:SF40">
    <property type="entry name" value="CASP-LIKE PROTEIN 4D2"/>
    <property type="match status" value="1"/>
</dbReference>
<comment type="caution">
    <text evidence="10">The sequence shown here is derived from an EMBL/GenBank/DDBJ whole genome shotgun (WGS) entry which is preliminary data.</text>
</comment>
<dbReference type="InterPro" id="IPR006702">
    <property type="entry name" value="CASP_dom"/>
</dbReference>
<feature type="transmembrane region" description="Helical" evidence="8">
    <location>
        <begin position="12"/>
        <end position="36"/>
    </location>
</feature>
<dbReference type="PANTHER" id="PTHR33573">
    <property type="entry name" value="CASP-LIKE PROTEIN 4A4"/>
    <property type="match status" value="1"/>
</dbReference>
<evidence type="ECO:0000313" key="10">
    <source>
        <dbReference type="EMBL" id="KAK7831253.1"/>
    </source>
</evidence>
<evidence type="ECO:0000256" key="1">
    <source>
        <dbReference type="ARBA" id="ARBA00004651"/>
    </source>
</evidence>
<evidence type="ECO:0000256" key="3">
    <source>
        <dbReference type="ARBA" id="ARBA00011489"/>
    </source>
</evidence>
<comment type="subunit">
    <text evidence="3 8">Homodimer and heterodimers.</text>
</comment>
<feature type="transmembrane region" description="Helical" evidence="8">
    <location>
        <begin position="216"/>
        <end position="241"/>
    </location>
</feature>
<keyword evidence="7 8" id="KW-0472">Membrane</keyword>
<gene>
    <name evidence="10" type="ORF">CFP56_027534</name>
</gene>
<evidence type="ECO:0000256" key="5">
    <source>
        <dbReference type="ARBA" id="ARBA00022692"/>
    </source>
</evidence>
<protein>
    <recommendedName>
        <fullName evidence="8">CASP-like protein</fullName>
    </recommendedName>
</protein>
<feature type="transmembrane region" description="Helical" evidence="8">
    <location>
        <begin position="142"/>
        <end position="161"/>
    </location>
</feature>
<evidence type="ECO:0000313" key="11">
    <source>
        <dbReference type="Proteomes" id="UP000237347"/>
    </source>
</evidence>
<feature type="transmembrane region" description="Helical" evidence="8">
    <location>
        <begin position="57"/>
        <end position="82"/>
    </location>
</feature>
<dbReference type="EMBL" id="PKMF04000448">
    <property type="protein sequence ID" value="KAK7831253.1"/>
    <property type="molecule type" value="Genomic_DNA"/>
</dbReference>
<feature type="domain" description="Casparian strip membrane protein" evidence="9">
    <location>
        <begin position="8"/>
        <end position="150"/>
    </location>
</feature>
<evidence type="ECO:0000256" key="2">
    <source>
        <dbReference type="ARBA" id="ARBA00007651"/>
    </source>
</evidence>
<keyword evidence="11" id="KW-1185">Reference proteome</keyword>
<comment type="subcellular location">
    <subcellularLocation>
        <location evidence="1 8">Cell membrane</location>
        <topology evidence="1 8">Multi-pass membrane protein</topology>
    </subcellularLocation>
</comment>
<evidence type="ECO:0000256" key="4">
    <source>
        <dbReference type="ARBA" id="ARBA00022475"/>
    </source>
</evidence>